<evidence type="ECO:0000313" key="2">
    <source>
        <dbReference type="EMBL" id="VDI36407.1"/>
    </source>
</evidence>
<reference evidence="2" key="1">
    <citation type="submission" date="2018-11" db="EMBL/GenBank/DDBJ databases">
        <authorList>
            <person name="Alioto T."/>
            <person name="Alioto T."/>
        </authorList>
    </citation>
    <scope>NUCLEOTIDE SEQUENCE</scope>
</reference>
<keyword evidence="3" id="KW-1185">Reference proteome</keyword>
<evidence type="ECO:0000256" key="1">
    <source>
        <dbReference type="SAM" id="MobiDB-lite"/>
    </source>
</evidence>
<dbReference type="Proteomes" id="UP000596742">
    <property type="component" value="Unassembled WGS sequence"/>
</dbReference>
<organism evidence="2 3">
    <name type="scientific">Mytilus galloprovincialis</name>
    <name type="common">Mediterranean mussel</name>
    <dbReference type="NCBI Taxonomy" id="29158"/>
    <lineage>
        <taxon>Eukaryota</taxon>
        <taxon>Metazoa</taxon>
        <taxon>Spiralia</taxon>
        <taxon>Lophotrochozoa</taxon>
        <taxon>Mollusca</taxon>
        <taxon>Bivalvia</taxon>
        <taxon>Autobranchia</taxon>
        <taxon>Pteriomorphia</taxon>
        <taxon>Mytilida</taxon>
        <taxon>Mytiloidea</taxon>
        <taxon>Mytilidae</taxon>
        <taxon>Mytilinae</taxon>
        <taxon>Mytilus</taxon>
    </lineage>
</organism>
<dbReference type="CDD" id="cd15489">
    <property type="entry name" value="PHD_SF"/>
    <property type="match status" value="1"/>
</dbReference>
<feature type="region of interest" description="Disordered" evidence="1">
    <location>
        <begin position="1"/>
        <end position="56"/>
    </location>
</feature>
<feature type="region of interest" description="Disordered" evidence="1">
    <location>
        <begin position="102"/>
        <end position="131"/>
    </location>
</feature>
<sequence>MGPELLSETKQGLQDQTKDQKYSDTKQVLQDQTKDQKYSDTKQVLQDQTKDQKYSDTKQVLQNTGLLLDTYRSLSVKSPIGPDKEIQKLRHQTVLQTLIDPSVISHGPDQGTRKYSDTKQGYITGPDKGPEILRHQTGFTGPDKEPEILSTQTVLQDQTKDQKYSDTKQVLQTLIDPSVISIGPDKGPEILRHQTGFTDEDHHISLADCISKYKKEQLSRVIRSSLTDTDIKLAMTRHIFISLPQGERIIFMERPQKFHTSGQKNYGKIEEYVGEGLVSSSCLRPLLEQFVRHEIFAGHMVGCCPCCGFRTNADEEQLIQCKICKNLFHRKTHCVGEAFAAGTSNEDFVCEIDRTVEKN</sequence>
<gene>
    <name evidence="2" type="ORF">MGAL_10B058254</name>
</gene>
<accession>A0A8B6ELT4</accession>
<evidence type="ECO:0000313" key="3">
    <source>
        <dbReference type="Proteomes" id="UP000596742"/>
    </source>
</evidence>
<proteinExistence type="predicted"/>
<dbReference type="AlphaFoldDB" id="A0A8B6ELT4"/>
<name>A0A8B6ELT4_MYTGA</name>
<dbReference type="EMBL" id="UYJE01005330">
    <property type="protein sequence ID" value="VDI36407.1"/>
    <property type="molecule type" value="Genomic_DNA"/>
</dbReference>
<comment type="caution">
    <text evidence="2">The sequence shown here is derived from an EMBL/GenBank/DDBJ whole genome shotgun (WGS) entry which is preliminary data.</text>
</comment>
<protein>
    <submittedName>
        <fullName evidence="2">Uncharacterized protein</fullName>
    </submittedName>
</protein>